<reference evidence="1" key="1">
    <citation type="journal article" date="2012" name="PLoS Negl. Trop. Dis.">
        <title>A systematically improved high quality genome and transcriptome of the human blood fluke Schistosoma mansoni.</title>
        <authorList>
            <person name="Protasio A.V."/>
            <person name="Tsai I.J."/>
            <person name="Babbage A."/>
            <person name="Nichol S."/>
            <person name="Hunt M."/>
            <person name="Aslett M.A."/>
            <person name="De Silva N."/>
            <person name="Velarde G.S."/>
            <person name="Anderson T.J."/>
            <person name="Clark R.C."/>
            <person name="Davidson C."/>
            <person name="Dillon G.P."/>
            <person name="Holroyd N.E."/>
            <person name="LoVerde P.T."/>
            <person name="Lloyd C."/>
            <person name="McQuillan J."/>
            <person name="Oliveira G."/>
            <person name="Otto T.D."/>
            <person name="Parker-Manuel S.J."/>
            <person name="Quail M.A."/>
            <person name="Wilson R.A."/>
            <person name="Zerlotini A."/>
            <person name="Dunne D.W."/>
            <person name="Berriman M."/>
        </authorList>
    </citation>
    <scope>NUCLEOTIDE SEQUENCE [LARGE SCALE GENOMIC DNA]</scope>
    <source>
        <strain evidence="1">Puerto Rican</strain>
    </source>
</reference>
<dbReference type="CTD" id="29830426"/>
<organism evidence="1 2">
    <name type="scientific">Schistosoma mansoni</name>
    <name type="common">Blood fluke</name>
    <dbReference type="NCBI Taxonomy" id="6183"/>
    <lineage>
        <taxon>Eukaryota</taxon>
        <taxon>Metazoa</taxon>
        <taxon>Spiralia</taxon>
        <taxon>Lophotrochozoa</taxon>
        <taxon>Platyhelminthes</taxon>
        <taxon>Trematoda</taxon>
        <taxon>Digenea</taxon>
        <taxon>Strigeidida</taxon>
        <taxon>Schistosomatoidea</taxon>
        <taxon>Schistosomatidae</taxon>
        <taxon>Schistosoma</taxon>
    </lineage>
</organism>
<accession>G4V8S5</accession>
<proteinExistence type="predicted"/>
<dbReference type="InParanoid" id="G4V8S5"/>
<dbReference type="Proteomes" id="UP000008854">
    <property type="component" value="Unassembled WGS sequence"/>
</dbReference>
<dbReference type="WBParaSite" id="Smp_200710.1">
    <property type="protein sequence ID" value="Smp_200710.1"/>
    <property type="gene ID" value="Smp_200710"/>
</dbReference>
<dbReference type="RefSeq" id="XP_018648047.1">
    <property type="nucleotide sequence ID" value="XM_018793546.1"/>
</dbReference>
<dbReference type="AlphaFoldDB" id="G4V8S5"/>
<dbReference type="PROSITE" id="PS51257">
    <property type="entry name" value="PROKAR_LIPOPROTEIN"/>
    <property type="match status" value="1"/>
</dbReference>
<evidence type="ECO:0000313" key="1">
    <source>
        <dbReference type="Proteomes" id="UP000008854"/>
    </source>
</evidence>
<dbReference type="KEGG" id="smm:Smp_200710"/>
<dbReference type="GeneID" id="29830426"/>
<name>G4V8S5_SCHMA</name>
<sequence>MVIRISEIACNLCLTTFGCPHLCFVHYIWCHCQPGGGRVLFCGRRCSEFF</sequence>
<reference evidence="2" key="2">
    <citation type="submission" date="2018-12" db="UniProtKB">
        <authorList>
            <consortium name="WormBaseParasite"/>
        </authorList>
    </citation>
    <scope>IDENTIFICATION</scope>
    <source>
        <strain evidence="2">Puerto Rican</strain>
    </source>
</reference>
<protein>
    <submittedName>
        <fullName evidence="2">Smp_200710</fullName>
    </submittedName>
</protein>
<dbReference type="HOGENOM" id="CLU_3126850_0_0_1"/>
<keyword evidence="1" id="KW-1185">Reference proteome</keyword>
<evidence type="ECO:0000313" key="2">
    <source>
        <dbReference type="WBParaSite" id="Smp_200710.1"/>
    </source>
</evidence>